<evidence type="ECO:0000313" key="2">
    <source>
        <dbReference type="Proteomes" id="UP000499080"/>
    </source>
</evidence>
<dbReference type="AlphaFoldDB" id="A0A4Y2LQE1"/>
<organism evidence="1 2">
    <name type="scientific">Araneus ventricosus</name>
    <name type="common">Orbweaver spider</name>
    <name type="synonym">Epeira ventricosa</name>
    <dbReference type="NCBI Taxonomy" id="182803"/>
    <lineage>
        <taxon>Eukaryota</taxon>
        <taxon>Metazoa</taxon>
        <taxon>Ecdysozoa</taxon>
        <taxon>Arthropoda</taxon>
        <taxon>Chelicerata</taxon>
        <taxon>Arachnida</taxon>
        <taxon>Araneae</taxon>
        <taxon>Araneomorphae</taxon>
        <taxon>Entelegynae</taxon>
        <taxon>Araneoidea</taxon>
        <taxon>Araneidae</taxon>
        <taxon>Araneus</taxon>
    </lineage>
</organism>
<dbReference type="EMBL" id="BGPR01119382">
    <property type="protein sequence ID" value="GBN15577.1"/>
    <property type="molecule type" value="Genomic_DNA"/>
</dbReference>
<sequence length="106" mass="11854">MISLSELPSEVKPHLVEIQKEDDSSDHTTSCQFFTYIVAVTQMIGVCYAFGKLLSEEIAGCTVETFHALQLQTEGYLVVLIPRFTRVGRKSIFCCILQSSQTVVFT</sequence>
<proteinExistence type="predicted"/>
<protein>
    <submittedName>
        <fullName evidence="1">Uncharacterized protein</fullName>
    </submittedName>
</protein>
<reference evidence="1 2" key="1">
    <citation type="journal article" date="2019" name="Sci. Rep.">
        <title>Orb-weaving spider Araneus ventricosus genome elucidates the spidroin gene catalogue.</title>
        <authorList>
            <person name="Kono N."/>
            <person name="Nakamura H."/>
            <person name="Ohtoshi R."/>
            <person name="Moran D.A.P."/>
            <person name="Shinohara A."/>
            <person name="Yoshida Y."/>
            <person name="Fujiwara M."/>
            <person name="Mori M."/>
            <person name="Tomita M."/>
            <person name="Arakawa K."/>
        </authorList>
    </citation>
    <scope>NUCLEOTIDE SEQUENCE [LARGE SCALE GENOMIC DNA]</scope>
</reference>
<comment type="caution">
    <text evidence="1">The sequence shown here is derived from an EMBL/GenBank/DDBJ whole genome shotgun (WGS) entry which is preliminary data.</text>
</comment>
<evidence type="ECO:0000313" key="1">
    <source>
        <dbReference type="EMBL" id="GBN15577.1"/>
    </source>
</evidence>
<accession>A0A4Y2LQE1</accession>
<keyword evidence="2" id="KW-1185">Reference proteome</keyword>
<gene>
    <name evidence="1" type="ORF">AVEN_33229_1</name>
</gene>
<name>A0A4Y2LQE1_ARAVE</name>
<dbReference type="Proteomes" id="UP000499080">
    <property type="component" value="Unassembled WGS sequence"/>
</dbReference>